<evidence type="ECO:0000313" key="1">
    <source>
        <dbReference type="EMBL" id="QUN36350.1"/>
    </source>
</evidence>
<evidence type="ECO:0000313" key="2">
    <source>
        <dbReference type="Proteomes" id="UP000679373"/>
    </source>
</evidence>
<dbReference type="PANTHER" id="PTHR23416:SF78">
    <property type="entry name" value="LIPOPOLYSACCHARIDE BIOSYNTHESIS O-ACETYL TRANSFERASE WBBJ-RELATED"/>
    <property type="match status" value="1"/>
</dbReference>
<reference evidence="1" key="1">
    <citation type="submission" date="2021-04" db="EMBL/GenBank/DDBJ databases">
        <title>Complete genome sequence of the type strain Clostridium beijerinckii NRRL B-598.</title>
        <authorList>
            <person name="Sedlar K."/>
            <person name="Branska B."/>
            <person name="Bezdicek M."/>
            <person name="Nykrynova M."/>
            <person name="Lengerova M."/>
            <person name="Skutkova H."/>
            <person name="Patakova P."/>
        </authorList>
    </citation>
    <scope>NUCLEOTIDE SEQUENCE</scope>
    <source>
        <strain evidence="1">DSM 791</strain>
    </source>
</reference>
<name>A0AB74VJC2_CLOBE</name>
<dbReference type="EMBL" id="CP073653">
    <property type="protein sequence ID" value="QUN36350.1"/>
    <property type="molecule type" value="Genomic_DNA"/>
</dbReference>
<dbReference type="InterPro" id="IPR011004">
    <property type="entry name" value="Trimer_LpxA-like_sf"/>
</dbReference>
<dbReference type="PANTHER" id="PTHR23416">
    <property type="entry name" value="SIALIC ACID SYNTHASE-RELATED"/>
    <property type="match status" value="1"/>
</dbReference>
<dbReference type="RefSeq" id="WP_077868877.1">
    <property type="nucleotide sequence ID" value="NZ_BKAK01000075.1"/>
</dbReference>
<keyword evidence="2" id="KW-1185">Reference proteome</keyword>
<proteinExistence type="predicted"/>
<gene>
    <name evidence="1" type="ORF">KEC93_05885</name>
</gene>
<dbReference type="InterPro" id="IPR051159">
    <property type="entry name" value="Hexapeptide_acetyltransf"/>
</dbReference>
<protein>
    <submittedName>
        <fullName evidence="1">Acyltransferase</fullName>
    </submittedName>
</protein>
<dbReference type="GeneID" id="66344034"/>
<dbReference type="SUPFAM" id="SSF51161">
    <property type="entry name" value="Trimeric LpxA-like enzymes"/>
    <property type="match status" value="1"/>
</dbReference>
<sequence length="205" mass="23087">MNREEKQRFNVQSGENIISVLMKCVKWSLSLVRLLRIKLIYGKKIEFNLFQGKPVYIGKNCRFIIIGCGKIIMHNDVYFDDYCTVLADNGRIVIRKDTYFNTFSRLISKGEITIGQGCMFGSNVSVYDHDHDISLGVKESCEKYSVKPVRIGEYVWCGTNVVVTKGITIGCNCVIGANSVVTKNLKSNALYVGNPTVYKKSINSN</sequence>
<dbReference type="AlphaFoldDB" id="A0AB74VJC2"/>
<dbReference type="InterPro" id="IPR001451">
    <property type="entry name" value="Hexapep"/>
</dbReference>
<dbReference type="CDD" id="cd04647">
    <property type="entry name" value="LbH_MAT_like"/>
    <property type="match status" value="1"/>
</dbReference>
<keyword evidence="1" id="KW-0808">Transferase</keyword>
<dbReference type="Pfam" id="PF14602">
    <property type="entry name" value="Hexapep_2"/>
    <property type="match status" value="2"/>
</dbReference>
<keyword evidence="1" id="KW-0012">Acyltransferase</keyword>
<organism evidence="1 2">
    <name type="scientific">Clostridium beijerinckii</name>
    <name type="common">Clostridium MP</name>
    <dbReference type="NCBI Taxonomy" id="1520"/>
    <lineage>
        <taxon>Bacteria</taxon>
        <taxon>Bacillati</taxon>
        <taxon>Bacillota</taxon>
        <taxon>Clostridia</taxon>
        <taxon>Eubacteriales</taxon>
        <taxon>Clostridiaceae</taxon>
        <taxon>Clostridium</taxon>
    </lineage>
</organism>
<accession>A0AB74VJC2</accession>
<dbReference type="Proteomes" id="UP000679373">
    <property type="component" value="Chromosome"/>
</dbReference>
<dbReference type="Gene3D" id="2.160.10.10">
    <property type="entry name" value="Hexapeptide repeat proteins"/>
    <property type="match status" value="1"/>
</dbReference>
<dbReference type="GO" id="GO:0016746">
    <property type="term" value="F:acyltransferase activity"/>
    <property type="evidence" value="ECO:0007669"/>
    <property type="project" value="UniProtKB-KW"/>
</dbReference>